<dbReference type="RefSeq" id="WP_267646805.1">
    <property type="nucleotide sequence ID" value="NZ_JANHGR010000001.1"/>
</dbReference>
<evidence type="ECO:0000256" key="1">
    <source>
        <dbReference type="SAM" id="MobiDB-lite"/>
    </source>
</evidence>
<reference evidence="2 3" key="1">
    <citation type="journal article" date="2019" name="Int. J. Syst. Evol. Microbiol.">
        <title>The Global Catalogue of Microorganisms (GCM) 10K type strain sequencing project: providing services to taxonomists for standard genome sequencing and annotation.</title>
        <authorList>
            <consortium name="The Broad Institute Genomics Platform"/>
            <consortium name="The Broad Institute Genome Sequencing Center for Infectious Disease"/>
            <person name="Wu L."/>
            <person name="Ma J."/>
        </authorList>
    </citation>
    <scope>NUCLEOTIDE SEQUENCE [LARGE SCALE GENOMIC DNA]</scope>
    <source>
        <strain evidence="2 3">CGMCC 1.12859</strain>
    </source>
</reference>
<dbReference type="EMBL" id="JBHUCZ010000009">
    <property type="protein sequence ID" value="MFD1568021.1"/>
    <property type="molecule type" value="Genomic_DNA"/>
</dbReference>
<proteinExistence type="predicted"/>
<accession>A0ABD6BSM3</accession>
<evidence type="ECO:0000313" key="2">
    <source>
        <dbReference type="EMBL" id="MFD1568021.1"/>
    </source>
</evidence>
<dbReference type="InterPro" id="IPR043828">
    <property type="entry name" value="DUF5805"/>
</dbReference>
<name>A0ABD6BSM3_9EURY</name>
<dbReference type="AlphaFoldDB" id="A0ABD6BSM3"/>
<feature type="region of interest" description="Disordered" evidence="1">
    <location>
        <begin position="44"/>
        <end position="81"/>
    </location>
</feature>
<protein>
    <submittedName>
        <fullName evidence="2">DUF5805 domain-containing protein</fullName>
    </submittedName>
</protein>
<evidence type="ECO:0000313" key="3">
    <source>
        <dbReference type="Proteomes" id="UP001597139"/>
    </source>
</evidence>
<gene>
    <name evidence="2" type="ORF">ACFSAU_10995</name>
</gene>
<sequence>MPGDADGTETVQVKTRVPAHQRAAWREAAEGLDMSQSEFVRTMVQAGRRGFEPADTPTSGSRPEEPASKGSNPRGEALEDRLREALHEEEAVGWDELVDSLLGDFEERLEAALQSADGVRYSGPKGGYVLDDGE</sequence>
<dbReference type="Proteomes" id="UP001597139">
    <property type="component" value="Unassembled WGS sequence"/>
</dbReference>
<organism evidence="2 3">
    <name type="scientific">Halolamina litorea</name>
    <dbReference type="NCBI Taxonomy" id="1515593"/>
    <lineage>
        <taxon>Archaea</taxon>
        <taxon>Methanobacteriati</taxon>
        <taxon>Methanobacteriota</taxon>
        <taxon>Stenosarchaea group</taxon>
        <taxon>Halobacteria</taxon>
        <taxon>Halobacteriales</taxon>
        <taxon>Haloferacaceae</taxon>
    </lineage>
</organism>
<comment type="caution">
    <text evidence="2">The sequence shown here is derived from an EMBL/GenBank/DDBJ whole genome shotgun (WGS) entry which is preliminary data.</text>
</comment>
<dbReference type="Pfam" id="PF19121">
    <property type="entry name" value="DUF5805"/>
    <property type="match status" value="1"/>
</dbReference>
<keyword evidence="3" id="KW-1185">Reference proteome</keyword>